<evidence type="ECO:0000256" key="2">
    <source>
        <dbReference type="ARBA" id="ARBA00009387"/>
    </source>
</evidence>
<dbReference type="GO" id="GO:0000270">
    <property type="term" value="P:peptidoglycan metabolic process"/>
    <property type="evidence" value="ECO:0007669"/>
    <property type="project" value="InterPro"/>
</dbReference>
<dbReference type="PANTHER" id="PTHR37423">
    <property type="entry name" value="SOLUBLE LYTIC MUREIN TRANSGLYCOSYLASE-RELATED"/>
    <property type="match status" value="1"/>
</dbReference>
<dbReference type="SUPFAM" id="SSF53955">
    <property type="entry name" value="Lysozyme-like"/>
    <property type="match status" value="1"/>
</dbReference>
<dbReference type="GO" id="GO:0004553">
    <property type="term" value="F:hydrolase activity, hydrolyzing O-glycosyl compounds"/>
    <property type="evidence" value="ECO:0007669"/>
    <property type="project" value="InterPro"/>
</dbReference>
<dbReference type="Pfam" id="PF01464">
    <property type="entry name" value="SLT"/>
    <property type="match status" value="1"/>
</dbReference>
<dbReference type="PROSITE" id="PS00922">
    <property type="entry name" value="TRANSGLYCOSYLASE"/>
    <property type="match status" value="1"/>
</dbReference>
<dbReference type="EC" id="4.2.2.-" evidence="7"/>
<dbReference type="Proteomes" id="UP000051086">
    <property type="component" value="Unassembled WGS sequence"/>
</dbReference>
<dbReference type="InterPro" id="IPR008258">
    <property type="entry name" value="Transglycosylase_SLT_dom_1"/>
</dbReference>
<sequence>MRLFPLLLCISLSSGALAQASGTPESGAAAGPKPLAAALNAVASKDWTKAEALAARAGGAVATDLVEWHRLRAAEGTAADVSAFLERRGDWPGLKLLRKRMEPAMAKGSAAQIITFYAPQPPQTGVGLLSYAKALQSAGKQAEAEAAVIAGWRSISLKSGENTALRAEFGKVLAPHHTARLDMALWKGWQQNTADMVPLVGKDWQALAAARRGLQRNVKGVDGLIAAVPATLANDPGLAYERYQWRLRKGRRADAIELMLDRSPDQLGQADNWGRSRRDLTRRLMRAGEMKKAYQLASQHGLTTGRNFADLEWLSGYLALRFLNRPDLAKTHFENFRADVFTPISLGRAGYWQGRAEEAMGNSEAAKAAYAFGAQYQTSFYGLLAAEKAGVGFDPALTGQTRHPGWQQAGFAGSSNFEAALLLINAGDLVLAERFLRHMTETLPEAEIHQLGDLLIELGQPHLAVMVGKQAAQRGLTIANPYYPLHPLTQTQLAAQPEMALAIARRESEFDPSVVSHAGAEGLMQVMPATAKLVAKRIGVKHDPAAMLTNWQYNALLGAAYLAQLGEEFDGNVLLVSAGYNAGPKRPIRWMQDRGDPRSAKVDVIDWIEFIPFNETRNYVMRVAESLPIYRAQLGKDPLPQPFTDELKGSSVLPLSP</sequence>
<dbReference type="AlphaFoldDB" id="A0A0P1FRN2"/>
<protein>
    <submittedName>
        <fullName evidence="7">Soluble lytic murein transglycosylase</fullName>
        <ecNumber evidence="7">4.2.2.-</ecNumber>
    </submittedName>
</protein>
<evidence type="ECO:0000313" key="8">
    <source>
        <dbReference type="Proteomes" id="UP000051086"/>
    </source>
</evidence>
<feature type="signal peptide" evidence="4">
    <location>
        <begin position="1"/>
        <end position="18"/>
    </location>
</feature>
<dbReference type="Proteomes" id="UP000051887">
    <property type="component" value="Unassembled WGS sequence"/>
</dbReference>
<feature type="domain" description="Transglycosylase SLT" evidence="5">
    <location>
        <begin position="494"/>
        <end position="597"/>
    </location>
</feature>
<organism evidence="7 9">
    <name type="scientific">Thalassovita autumnalis</name>
    <dbReference type="NCBI Taxonomy" id="2072972"/>
    <lineage>
        <taxon>Bacteria</taxon>
        <taxon>Pseudomonadati</taxon>
        <taxon>Pseudomonadota</taxon>
        <taxon>Alphaproteobacteria</taxon>
        <taxon>Rhodobacterales</taxon>
        <taxon>Roseobacteraceae</taxon>
        <taxon>Thalassovita</taxon>
    </lineage>
</organism>
<proteinExistence type="inferred from homology"/>
<evidence type="ECO:0000313" key="9">
    <source>
        <dbReference type="Proteomes" id="UP000051887"/>
    </source>
</evidence>
<dbReference type="RefSeq" id="WP_058242313.1">
    <property type="nucleotide sequence ID" value="NZ_CYSB01000041.1"/>
</dbReference>
<reference evidence="6 8" key="1">
    <citation type="submission" date="2015-09" db="EMBL/GenBank/DDBJ databases">
        <authorList>
            <person name="Rodrigo-Torres L."/>
            <person name="Arahal D.R."/>
        </authorList>
    </citation>
    <scope>NUCLEOTIDE SEQUENCE [LARGE SCALE GENOMIC DNA]</scope>
    <source>
        <strain evidence="6 8">CECT 5118</strain>
    </source>
</reference>
<dbReference type="InterPro" id="IPR000189">
    <property type="entry name" value="Transglyc_AS"/>
</dbReference>
<dbReference type="SUPFAM" id="SSF48435">
    <property type="entry name" value="Bacterial muramidases"/>
    <property type="match status" value="1"/>
</dbReference>
<comment type="similarity">
    <text evidence="1">Belongs to the transglycosylase Slt family.</text>
</comment>
<evidence type="ECO:0000256" key="3">
    <source>
        <dbReference type="ARBA" id="ARBA00022729"/>
    </source>
</evidence>
<dbReference type="GO" id="GO:0016020">
    <property type="term" value="C:membrane"/>
    <property type="evidence" value="ECO:0007669"/>
    <property type="project" value="InterPro"/>
</dbReference>
<keyword evidence="3 4" id="KW-0732">Signal</keyword>
<feature type="chain" id="PRO_5009792502" evidence="4">
    <location>
        <begin position="19"/>
        <end position="657"/>
    </location>
</feature>
<gene>
    <name evidence="7" type="primary">slt_1</name>
    <name evidence="6" type="synonym">slt_5</name>
    <name evidence="6" type="ORF">TL5118_03776</name>
    <name evidence="7" type="ORF">TL5120_00766</name>
</gene>
<dbReference type="GO" id="GO:0008933">
    <property type="term" value="F:peptidoglycan lytic transglycosylase activity"/>
    <property type="evidence" value="ECO:0007669"/>
    <property type="project" value="InterPro"/>
</dbReference>
<dbReference type="GO" id="GO:0042597">
    <property type="term" value="C:periplasmic space"/>
    <property type="evidence" value="ECO:0007669"/>
    <property type="project" value="InterPro"/>
</dbReference>
<dbReference type="InterPro" id="IPR008939">
    <property type="entry name" value="Lytic_TGlycosylase_superhlx_U"/>
</dbReference>
<dbReference type="Gene3D" id="1.10.530.10">
    <property type="match status" value="1"/>
</dbReference>
<name>A0A0P1FRN2_9RHOB</name>
<dbReference type="EMBL" id="CYSB01000041">
    <property type="protein sequence ID" value="CUH69806.1"/>
    <property type="molecule type" value="Genomic_DNA"/>
</dbReference>
<comment type="similarity">
    <text evidence="2">Belongs to the virb1 family.</text>
</comment>
<dbReference type="PANTHER" id="PTHR37423:SF2">
    <property type="entry name" value="MEMBRANE-BOUND LYTIC MUREIN TRANSGLYCOSYLASE C"/>
    <property type="match status" value="1"/>
</dbReference>
<dbReference type="CDD" id="cd13401">
    <property type="entry name" value="Slt70-like"/>
    <property type="match status" value="1"/>
</dbReference>
<dbReference type="OrthoDB" id="9815002at2"/>
<evidence type="ECO:0000259" key="5">
    <source>
        <dbReference type="Pfam" id="PF01464"/>
    </source>
</evidence>
<evidence type="ECO:0000313" key="7">
    <source>
        <dbReference type="EMBL" id="CUH70986.1"/>
    </source>
</evidence>
<accession>A0A0P1FRN2</accession>
<reference evidence="7 9" key="2">
    <citation type="submission" date="2015-09" db="EMBL/GenBank/DDBJ databases">
        <authorList>
            <consortium name="Swine Surveillance"/>
        </authorList>
    </citation>
    <scope>NUCLEOTIDE SEQUENCE [LARGE SCALE GENOMIC DNA]</scope>
    <source>
        <strain evidence="7 9">5120</strain>
    </source>
</reference>
<evidence type="ECO:0000313" key="6">
    <source>
        <dbReference type="EMBL" id="CUH69806.1"/>
    </source>
</evidence>
<dbReference type="InterPro" id="IPR023346">
    <property type="entry name" value="Lysozyme-like_dom_sf"/>
</dbReference>
<keyword evidence="7" id="KW-0456">Lyase</keyword>
<dbReference type="EMBL" id="CYSC01000016">
    <property type="protein sequence ID" value="CUH70986.1"/>
    <property type="molecule type" value="Genomic_DNA"/>
</dbReference>
<dbReference type="Gene3D" id="1.25.20.10">
    <property type="entry name" value="Bacterial muramidases"/>
    <property type="match status" value="1"/>
</dbReference>
<evidence type="ECO:0000256" key="4">
    <source>
        <dbReference type="SAM" id="SignalP"/>
    </source>
</evidence>
<keyword evidence="8" id="KW-1185">Reference proteome</keyword>
<evidence type="ECO:0000256" key="1">
    <source>
        <dbReference type="ARBA" id="ARBA00007734"/>
    </source>
</evidence>